<name>A0A7X6BB65_9SPHN</name>
<dbReference type="InterPro" id="IPR019056">
    <property type="entry name" value="Phage_TAC_6"/>
</dbReference>
<dbReference type="Proteomes" id="UP000531251">
    <property type="component" value="Unassembled WGS sequence"/>
</dbReference>
<dbReference type="RefSeq" id="WP_125974697.1">
    <property type="nucleotide sequence ID" value="NZ_BAAADY010000035.1"/>
</dbReference>
<sequence>MTSFAEAAGRLAGLAGLAFGWSPDRFWRATPAELAALLAAAMPEAGEPPSADLIARLQEQFPDG</sequence>
<dbReference type="Pfam" id="PF09550">
    <property type="entry name" value="Phage_TAC_6"/>
    <property type="match status" value="1"/>
</dbReference>
<dbReference type="EMBL" id="JAATJB010000001">
    <property type="protein sequence ID" value="NJB95820.1"/>
    <property type="molecule type" value="Genomic_DNA"/>
</dbReference>
<comment type="caution">
    <text evidence="1">The sequence shown here is derived from an EMBL/GenBank/DDBJ whole genome shotgun (WGS) entry which is preliminary data.</text>
</comment>
<evidence type="ECO:0000313" key="2">
    <source>
        <dbReference type="Proteomes" id="UP000531251"/>
    </source>
</evidence>
<reference evidence="1 2" key="1">
    <citation type="submission" date="2020-03" db="EMBL/GenBank/DDBJ databases">
        <title>Genomic Encyclopedia of Type Strains, Phase IV (KMG-IV): sequencing the most valuable type-strain genomes for metagenomic binning, comparative biology and taxonomic classification.</title>
        <authorList>
            <person name="Goeker M."/>
        </authorList>
    </citation>
    <scope>NUCLEOTIDE SEQUENCE [LARGE SCALE GENOMIC DNA]</scope>
    <source>
        <strain evidence="1 2">DSM 7225</strain>
    </source>
</reference>
<protein>
    <recommendedName>
        <fullName evidence="3">Phage tail assembly chaperone</fullName>
    </recommendedName>
</protein>
<dbReference type="AlphaFoldDB" id="A0A7X6BB65"/>
<keyword evidence="2" id="KW-1185">Reference proteome</keyword>
<organism evidence="1 2">
    <name type="scientific">Sphingomonas trueperi</name>
    <dbReference type="NCBI Taxonomy" id="53317"/>
    <lineage>
        <taxon>Bacteria</taxon>
        <taxon>Pseudomonadati</taxon>
        <taxon>Pseudomonadota</taxon>
        <taxon>Alphaproteobacteria</taxon>
        <taxon>Sphingomonadales</taxon>
        <taxon>Sphingomonadaceae</taxon>
        <taxon>Sphingomonas</taxon>
    </lineage>
</organism>
<accession>A0A7X6BB65</accession>
<gene>
    <name evidence="1" type="ORF">GGR89_000112</name>
</gene>
<proteinExistence type="predicted"/>
<evidence type="ECO:0008006" key="3">
    <source>
        <dbReference type="Google" id="ProtNLM"/>
    </source>
</evidence>
<evidence type="ECO:0000313" key="1">
    <source>
        <dbReference type="EMBL" id="NJB95820.1"/>
    </source>
</evidence>